<evidence type="ECO:0000256" key="6">
    <source>
        <dbReference type="ARBA" id="ARBA00025737"/>
    </source>
</evidence>
<organism evidence="8 9">
    <name type="scientific">Streptomyces polygonati</name>
    <dbReference type="NCBI Taxonomy" id="1617087"/>
    <lineage>
        <taxon>Bacteria</taxon>
        <taxon>Bacillati</taxon>
        <taxon>Actinomycetota</taxon>
        <taxon>Actinomycetes</taxon>
        <taxon>Kitasatosporales</taxon>
        <taxon>Streptomycetaceae</taxon>
        <taxon>Streptomyces</taxon>
    </lineage>
</organism>
<dbReference type="EMBL" id="JBHSBB010000052">
    <property type="protein sequence ID" value="MFC4036613.1"/>
    <property type="molecule type" value="Genomic_DNA"/>
</dbReference>
<evidence type="ECO:0000256" key="2">
    <source>
        <dbReference type="ARBA" id="ARBA00022559"/>
    </source>
</evidence>
<sequence>MVEETSQETASGQVLELADIQGTVLRQRPSPYTGAYFLLRVDDPAHGREMLRRLAPLVATATNWWDPPKRAWLNVAISHSGLRRLGVPEASLDSFPPEFKAGMAARAATLGDVGDSGPEHWDAPLGSTEVHIALALFAPDDTALQSVLATAHQAHANLPGVSVVYRIDTPQLPTGHSQLGFVDGIGEPDIEGSGVADIFRTGADHYGDPSGFGDPVRAGEFLMGYINQLGQVTPMPEPEVLGRNGTYVAFRKLHVRVAAFRRYLRDNAATPDEEELLAAKMIGRWRSGAPLMLAPEHDDPAIAVDPQRVNDFGYRDQDPRGLRCPLGSHIRRMNPRDSLAGTAVDPSLHRALRRGATYGPGLPDGVLDDDGVDRGVVFIFMGTDLARQFEFIKSQWVDDGEFTGLGAEKDPLIGANDGTGVFTIPRRPVRRRLQEVPRFMTTTGGEYFFMPGIRALNWIASVGETSD</sequence>
<dbReference type="InterPro" id="IPR011008">
    <property type="entry name" value="Dimeric_a/b-barrel"/>
</dbReference>
<dbReference type="Pfam" id="PF21105">
    <property type="entry name" value="DyP_N"/>
    <property type="match status" value="1"/>
</dbReference>
<evidence type="ECO:0000259" key="7">
    <source>
        <dbReference type="Pfam" id="PF21105"/>
    </source>
</evidence>
<keyword evidence="5" id="KW-0408">Iron</keyword>
<proteinExistence type="inferred from homology"/>
<evidence type="ECO:0000256" key="1">
    <source>
        <dbReference type="ARBA" id="ARBA00001970"/>
    </source>
</evidence>
<dbReference type="PANTHER" id="PTHR30521:SF5">
    <property type="entry name" value="BLR4509 PROTEIN"/>
    <property type="match status" value="1"/>
</dbReference>
<comment type="similarity">
    <text evidence="6">Belongs to the DyP-type peroxidase family.</text>
</comment>
<dbReference type="Proteomes" id="UP001595765">
    <property type="component" value="Unassembled WGS sequence"/>
</dbReference>
<dbReference type="NCBIfam" id="TIGR01413">
    <property type="entry name" value="Dyp_perox_fam"/>
    <property type="match status" value="1"/>
</dbReference>
<keyword evidence="3" id="KW-0479">Metal-binding</keyword>
<dbReference type="PROSITE" id="PS51404">
    <property type="entry name" value="DYP_PEROXIDASE"/>
    <property type="match status" value="1"/>
</dbReference>
<gene>
    <name evidence="8" type="ORF">ACFO3J_35015</name>
</gene>
<dbReference type="RefSeq" id="WP_386438620.1">
    <property type="nucleotide sequence ID" value="NZ_JBHSBB010000052.1"/>
</dbReference>
<dbReference type="PANTHER" id="PTHR30521">
    <property type="entry name" value="DEFERROCHELATASE/PEROXIDASE"/>
    <property type="match status" value="1"/>
</dbReference>
<keyword evidence="4" id="KW-0560">Oxidoreductase</keyword>
<dbReference type="GO" id="GO:0004601">
    <property type="term" value="F:peroxidase activity"/>
    <property type="evidence" value="ECO:0007669"/>
    <property type="project" value="UniProtKB-KW"/>
</dbReference>
<accession>A0ABV8I0A1</accession>
<name>A0ABV8I0A1_9ACTN</name>
<keyword evidence="2 8" id="KW-0575">Peroxidase</keyword>
<dbReference type="SUPFAM" id="SSF54909">
    <property type="entry name" value="Dimeric alpha+beta barrel"/>
    <property type="match status" value="1"/>
</dbReference>
<evidence type="ECO:0000256" key="5">
    <source>
        <dbReference type="ARBA" id="ARBA00023004"/>
    </source>
</evidence>
<protein>
    <submittedName>
        <fullName evidence="8">Dyp-type peroxidase</fullName>
    </submittedName>
</protein>
<evidence type="ECO:0000313" key="8">
    <source>
        <dbReference type="EMBL" id="MFC4036613.1"/>
    </source>
</evidence>
<keyword evidence="9" id="KW-1185">Reference proteome</keyword>
<reference evidence="9" key="1">
    <citation type="journal article" date="2019" name="Int. J. Syst. Evol. Microbiol.">
        <title>The Global Catalogue of Microorganisms (GCM) 10K type strain sequencing project: providing services to taxonomists for standard genome sequencing and annotation.</title>
        <authorList>
            <consortium name="The Broad Institute Genomics Platform"/>
            <consortium name="The Broad Institute Genome Sequencing Center for Infectious Disease"/>
            <person name="Wu L."/>
            <person name="Ma J."/>
        </authorList>
    </citation>
    <scope>NUCLEOTIDE SEQUENCE [LARGE SCALE GENOMIC DNA]</scope>
    <source>
        <strain evidence="9">CGMCC 4.7237</strain>
    </source>
</reference>
<evidence type="ECO:0000256" key="3">
    <source>
        <dbReference type="ARBA" id="ARBA00022723"/>
    </source>
</evidence>
<evidence type="ECO:0000256" key="4">
    <source>
        <dbReference type="ARBA" id="ARBA00023002"/>
    </source>
</evidence>
<dbReference type="InterPro" id="IPR006314">
    <property type="entry name" value="Dyp_peroxidase"/>
</dbReference>
<comment type="cofactor">
    <cofactor evidence="1">
        <name>heme b</name>
        <dbReference type="ChEBI" id="CHEBI:60344"/>
    </cofactor>
</comment>
<feature type="domain" description="DyP dimeric alpha+beta barrel" evidence="7">
    <location>
        <begin position="19"/>
        <end position="155"/>
    </location>
</feature>
<comment type="caution">
    <text evidence="8">The sequence shown here is derived from an EMBL/GenBank/DDBJ whole genome shotgun (WGS) entry which is preliminary data.</text>
</comment>
<evidence type="ECO:0000313" key="9">
    <source>
        <dbReference type="Proteomes" id="UP001595765"/>
    </source>
</evidence>
<dbReference type="InterPro" id="IPR049509">
    <property type="entry name" value="DyP_N"/>
</dbReference>